<dbReference type="Gene3D" id="1.10.287.70">
    <property type="match status" value="1"/>
</dbReference>
<dbReference type="CDD" id="cd00041">
    <property type="entry name" value="CUB"/>
    <property type="match status" value="1"/>
</dbReference>
<feature type="transmembrane region" description="Helical" evidence="14">
    <location>
        <begin position="2305"/>
        <end position="2326"/>
    </location>
</feature>
<feature type="disulfide bond" evidence="12">
    <location>
        <begin position="2630"/>
        <end position="2643"/>
    </location>
</feature>
<keyword evidence="9 14" id="KW-0472">Membrane</keyword>
<dbReference type="SMART" id="SM00159">
    <property type="entry name" value="PTX"/>
    <property type="match status" value="1"/>
</dbReference>
<dbReference type="InterPro" id="IPR008979">
    <property type="entry name" value="Galactose-bd-like_sf"/>
</dbReference>
<dbReference type="Pfam" id="PF02010">
    <property type="entry name" value="REJ"/>
    <property type="match status" value="1"/>
</dbReference>
<keyword evidence="5" id="KW-0479">Metal-binding</keyword>
<feature type="transmembrane region" description="Helical" evidence="14">
    <location>
        <begin position="2099"/>
        <end position="2118"/>
    </location>
</feature>
<dbReference type="CDD" id="cd00054">
    <property type="entry name" value="EGF_CA"/>
    <property type="match status" value="1"/>
</dbReference>
<dbReference type="PROSITE" id="PS50095">
    <property type="entry name" value="PLAT"/>
    <property type="match status" value="1"/>
</dbReference>
<evidence type="ECO:0000259" key="18">
    <source>
        <dbReference type="PROSITE" id="PS51111"/>
    </source>
</evidence>
<gene>
    <name evidence="20" type="primary">PKD1L3</name>
    <name evidence="20" type="ORF">BLAG_LOCUS15165</name>
</gene>
<protein>
    <submittedName>
        <fullName evidence="20">PKD1L3 protein</fullName>
    </submittedName>
</protein>
<organism evidence="20 21">
    <name type="scientific">Branchiostoma lanceolatum</name>
    <name type="common">Common lancelet</name>
    <name type="synonym">Amphioxus lanceolatum</name>
    <dbReference type="NCBI Taxonomy" id="7740"/>
    <lineage>
        <taxon>Eukaryota</taxon>
        <taxon>Metazoa</taxon>
        <taxon>Chordata</taxon>
        <taxon>Cephalochordata</taxon>
        <taxon>Leptocardii</taxon>
        <taxon>Amphioxiformes</taxon>
        <taxon>Branchiostomatidae</taxon>
        <taxon>Branchiostoma</taxon>
    </lineage>
</organism>
<dbReference type="Pfam" id="PF01477">
    <property type="entry name" value="PLAT"/>
    <property type="match status" value="1"/>
</dbReference>
<dbReference type="SMART" id="SM00308">
    <property type="entry name" value="LH2"/>
    <property type="match status" value="1"/>
</dbReference>
<dbReference type="InterPro" id="IPR035914">
    <property type="entry name" value="Sperma_CUB_dom_sf"/>
</dbReference>
<dbReference type="FunFam" id="2.60.120.290:FF:000005">
    <property type="entry name" value="Procollagen C-endopeptidase enhancer 1"/>
    <property type="match status" value="1"/>
</dbReference>
<evidence type="ECO:0000256" key="12">
    <source>
        <dbReference type="PIRSR" id="PIRSR603915-2"/>
    </source>
</evidence>
<feature type="domain" description="Pentraxin (PTX)" evidence="19">
    <location>
        <begin position="417"/>
        <end position="619"/>
    </location>
</feature>
<keyword evidence="21" id="KW-1185">Reference proteome</keyword>
<dbReference type="SMART" id="SM00042">
    <property type="entry name" value="CUB"/>
    <property type="match status" value="1"/>
</dbReference>
<comment type="function">
    <text evidence="1">Receptor that may have an important role in cell/cell signaling during nervous system formation.</text>
</comment>
<dbReference type="FunFam" id="1.10.287.70:FF:000216">
    <property type="entry name" value="Polycystic kidney disease 1b"/>
    <property type="match status" value="1"/>
</dbReference>
<dbReference type="PROSITE" id="PS50025">
    <property type="entry name" value="LAM_G_DOMAIN"/>
    <property type="match status" value="1"/>
</dbReference>
<keyword evidence="11" id="KW-0325">Glycoprotein</keyword>
<sequence length="3156" mass="348880">MDSHNHLRVSDPSNLSPNVVPRVELNRLNKSRAYTTLSSQLGRKTLIVRAQVVTYAARKESSSRRLLSRGGYLENNALEVLIGTLQDKFQDIAGSQKTVNRRVAEAHSTSTSLPGEMANKQSCLLMLLALTSYMLTYAEKVPPIGLWPLNREHLLEDTSGNGNHGNGSGVSFTSGVYGERGGAAMFTDGTYVEFNRKAGMTPEHSMTILAFVYPTGTAGPVVQILTEGKGVRFGQKDSSTLFISLDKGDGTRLADLSARHALTLNSWNFVGATYSFSSGTVQLWHGGLEVKSTVVGREELAVGGAMRVGFWDEVGGSFRGRVACVQLYGVSLDQEQIEEAESRCTGGNIALGKTASLSSRWPGLSASLAVDGYTSSVVTPSGDCVHTDRETDPWFKVDLGGNYPVGRVRIYSRGECCGEHLTFPPPLSADNYASLRLTGNDTLDEFTLCFRVRTDSRVSGTIISYATSDQSNEILLYAINQQTSHNLFINSNYATRLELGVLDGQWHHVCITWTSGRGSWHVYVDGQVKANGTDIATGHRVPTDGIMVLGQDQDRLGGGFQKFQAYTGDVSGVNMWSKVLSPAEINNVMAGCQMGDVIGWRLDDWQLGGSAQLSSYRCDDRLTTLQVNVGEHFDLSENPECGKINNDLSLTKHGHVITIDCQEPIIGRYVTIQLVGRTDFLTLCEVEVFTATETKHAGWIPANTSWAIDSSGTPYFDGVTVFGAANVFDENITTFWNPIGLPFMYDSWSIVFDMQQSYWLYRIRVISPPGLAEEQHYPTSFELLVSDDVDEDDWSTVGTFSMHAGRQTRAHGGTDLPFSSIEPNYECERNMSFYVQSSAGTISSAQSGSGHYNSDTVCSWTMEAAENVTLALNSITLDLADHGDCPYDYIAVHDGNSSTAPLLGRFCNTMATVATTGSSMTVVFVTNSTVESTGFRAAFYEVGDDEDSSTVGFSTDPWTTEMYVTTPGHQTADATTTEVYPTDGRTTDALVVTELQQTTEEAYPTNGGTTDALAIEFTTDQDSVVTTALYTRDNGITESPVVTTADEHSTDSVIKETTYFMTPTTAQPDHTTTVHSSTVTETPTCRREGYGWNGTHCEDVDECARGDHSCPKEHTCLNTDGSHICFPCVAALSVSGGGSNMSSAVAVLRRFPLQLQAHAHLECKSDMHKVKYKWSAFQQHVDGRTSRLLPILLPANIETTRTELIIPKNVLPYGNVLLLMNTTVRDELSGLEMSKQTERWVRVVPSQLAANIFGGTARSVAEGSDIVLNASTSYDPDGVIEASSLNYTWSCMAGHQLEEDNSSKGLCDEVFSDGVAGPVQHVNQTKLPPGETTFTFNVTVSYPGRKPMWFTQVLWIVEEGSPIVLISCHSNCNRRANPSDRLVLVSTCSNWELNNSVSYDWTLVRAPTGFGRSDLNWNEESITGKHLPDLVVRSGVFTVPGNYVLRVEVSLEDGRRGFAEYSFETNEPPTVGFCTVSPPVGTTLVTSFSVSCNGFHDQDTPLTYSYLYNSGGERLASLSTASGEMFSLLHSGTTSTMPPQLLPVGQASRDYNVTLKVRVSDAFGATSSVKLYVQVNALPPEESAAVAGRLTSGENSALNKLVRTGDLQAALQLSRSVSSVLNSGSVNLTTAETETFTKIRTAMVNGLSKFQPRSVSSVNSISASLSQATRAPDQLSTETQVVASGVLSNMASFLRSQPPEDFSIEKVEESAVFIFTASINVMTGSSHAVEKANHTAETEDHDNIQNVQHSTTAIFDTMNKMNDLLLRGKRPDEKPTVFVQEEFEMSLTKQRCRNMGAQIVSTSGSAGKPGSWFRIPDASVLFGQACGDSVGSENYQTTLNPFGYASNGDVIKSSVAALQFRTDSGALPVHNLTQPIEVVTPRKDGAVAVRTERAATAPVGHNLLTVHKFNVTGEGSVHITLQPDEDNATVRLYLRHQAPPSRSAFNWTFTLPQPDDQLYTIPIDDIKDIRADPYTVHIPLDEIDALEGGYYLGVEYIPRNDSEDIAFRHDTDLDIRERNVTLNYTIKIFTSKCLFFDVNSHLWKSDGCKVGPLTSESQTHCFCNHLTAFGSDFQFFVAPNSLNILEALKEFKNIGDNPAVVSTIGIIVGIYLLLILWGRKKDMDDAKKMGATILGTSTTGGGLYQIVVFTGTRANSGTTAKVSIILYGDFGESGPHTLEDSNRLTFARGGVDTFVVTTSLPAGPLSHIHVWHDNFGYDPSWFLDRIIVTDLQEDTRSIFVGNTWFAVEEGDGKVERVLPVATDKQLTRFKTLFSSRTSRDFRDGHLWYSVIGRPVHSTFTRVERISCCLSLLLCTMVANIMFFGKGETYHRPPPLDIMGFQIQLPISWAEVIIGVESALLVFPVNLMIVQIFRHCAPRSPREQRSDRSGGKSSKKARGCLLPWWFIFFAWFLVLGSCAASAFFTILYGFEYGREKAEAWLLTFLTSFFFDILITQPIKIVLIGLVIALIVKTPDAGIDYIPPTPLQDDEEHLNPLMYKVSQKTAPPNSAELDKARERRFVEIGLREALHELAFYLFYILVLLVVANGNRDANMYHMTRSMENIFVSSFKGIANPEEFWSYMKASLPREVGKTSWYNGEAFPLHGVLQDRVSHLVGPITLRQVRVSPGGACRIQEPFVDIVDHCTPPYAMWDKDEESYDVGWLRLYDSANGNLSALDTATRLSPWRYRRPSLKAAVPYTGKHGFYDGGGYVSELTNVTEMDVTLAELQTSGWIDHKTRAVFIEFIVYNPNCNLFSVVVLLAEFTAWGRVDTNVKVTTVRLYMYTTTWSYVVLGFQIVFVLITFYYFFKEMRKILLLGSGYFKIFWNVVDLCVCLLSLAEIGVTLYTSYLLVDFNRPGHHRKTTQTYSQYHQAAGWYKINTYVLGCLVCVATLKLLKLCLFNKFVERGAKVIKMAARPLSGFMLIFAIVFSSFAMLAFLLLGASLEGYHSYISTMQTMLQMMLGSFDYYGVEGAHWILGPAMLFAFLFFFNFIIILMFLAILDEAYHAVKREERVNGKSMNRKIADLAYKRLENLFKSKNSGNERKCVKDVPCTSPVEEDKCDFSSLIRDKSASLSRNGSEEQTEAVIYGKPHDESSDKTRSFFDRVCGWKNEKRSSNYEIRLLHYRPTTDIETRDCVTCSDRALDYPHEQTSTETRL</sequence>
<dbReference type="Gene3D" id="2.60.60.20">
    <property type="entry name" value="PLAT/LH2 domain"/>
    <property type="match status" value="1"/>
</dbReference>
<dbReference type="Gene3D" id="2.60.220.50">
    <property type="match status" value="1"/>
</dbReference>
<feature type="transmembrane region" description="Helical" evidence="14">
    <location>
        <begin position="2527"/>
        <end position="2545"/>
    </location>
</feature>
<dbReference type="Pfam" id="PF13385">
    <property type="entry name" value="Laminin_G_3"/>
    <property type="match status" value="1"/>
</dbReference>
<dbReference type="InterPro" id="IPR002859">
    <property type="entry name" value="PKD/REJ-like"/>
</dbReference>
<dbReference type="PRINTS" id="PR01433">
    <property type="entry name" value="POLYCYSTIN2"/>
</dbReference>
<evidence type="ECO:0000256" key="3">
    <source>
        <dbReference type="ARBA" id="ARBA00007200"/>
    </source>
</evidence>
<dbReference type="SMART" id="SM00303">
    <property type="entry name" value="GPS"/>
    <property type="match status" value="1"/>
</dbReference>
<dbReference type="SUPFAM" id="SSF57196">
    <property type="entry name" value="EGF/Laminin"/>
    <property type="match status" value="1"/>
</dbReference>
<evidence type="ECO:0000259" key="15">
    <source>
        <dbReference type="PROSITE" id="PS01180"/>
    </source>
</evidence>
<dbReference type="InterPro" id="IPR014010">
    <property type="entry name" value="REJ_dom"/>
</dbReference>
<dbReference type="Pfam" id="PF01825">
    <property type="entry name" value="GPS"/>
    <property type="match status" value="1"/>
</dbReference>
<evidence type="ECO:0000256" key="6">
    <source>
        <dbReference type="ARBA" id="ARBA00022729"/>
    </source>
</evidence>
<comment type="caution">
    <text evidence="13">Lacks conserved residue(s) required for the propagation of feature annotation.</text>
</comment>
<dbReference type="InterPro" id="IPR001791">
    <property type="entry name" value="Laminin_G"/>
</dbReference>
<dbReference type="Pfam" id="PF00354">
    <property type="entry name" value="Pentaxin"/>
    <property type="match status" value="1"/>
</dbReference>
<dbReference type="InterPro" id="IPR001024">
    <property type="entry name" value="PLAT/LH2_dom"/>
</dbReference>
<dbReference type="PANTHER" id="PTHR10877:SF194">
    <property type="entry name" value="LOCATION OF VULVA DEFECTIVE 1"/>
    <property type="match status" value="1"/>
</dbReference>
<dbReference type="Gene3D" id="2.60.120.290">
    <property type="entry name" value="Spermadhesin, CUB domain"/>
    <property type="match status" value="1"/>
</dbReference>
<keyword evidence="6" id="KW-0732">Signal</keyword>
<feature type="transmembrane region" description="Helical" evidence="14">
    <location>
        <begin position="2401"/>
        <end position="2427"/>
    </location>
</feature>
<dbReference type="InterPro" id="IPR046338">
    <property type="entry name" value="GAIN_dom_sf"/>
</dbReference>
<dbReference type="InterPro" id="IPR001759">
    <property type="entry name" value="PTX_dom"/>
</dbReference>
<evidence type="ECO:0000256" key="13">
    <source>
        <dbReference type="PROSITE-ProRule" id="PRU00122"/>
    </source>
</evidence>
<feature type="domain" description="PLAT" evidence="17">
    <location>
        <begin position="2142"/>
        <end position="2259"/>
    </location>
</feature>
<feature type="transmembrane region" description="Helical" evidence="14">
    <location>
        <begin position="2346"/>
        <end position="2372"/>
    </location>
</feature>
<dbReference type="PANTHER" id="PTHR10877">
    <property type="entry name" value="POLYCYSTIN FAMILY MEMBER"/>
    <property type="match status" value="1"/>
</dbReference>
<dbReference type="OrthoDB" id="5322100at2759"/>
<name>A0A8K0EM87_BRALA</name>
<evidence type="ECO:0000259" key="17">
    <source>
        <dbReference type="PROSITE" id="PS50095"/>
    </source>
</evidence>
<dbReference type="InterPro" id="IPR030476">
    <property type="entry name" value="Pentaxin_CS"/>
</dbReference>
<dbReference type="PROSITE" id="PS00289">
    <property type="entry name" value="PTX_1"/>
    <property type="match status" value="1"/>
</dbReference>
<dbReference type="InterPro" id="IPR003915">
    <property type="entry name" value="PKD_2"/>
</dbReference>
<dbReference type="Pfam" id="PF20519">
    <property type="entry name" value="Polycystin_dom"/>
    <property type="match status" value="1"/>
</dbReference>
<feature type="transmembrane region" description="Helical" evidence="14">
    <location>
        <begin position="2919"/>
        <end position="2943"/>
    </location>
</feature>
<keyword evidence="7" id="KW-0106">Calcium</keyword>
<feature type="transmembrane region" description="Helical" evidence="14">
    <location>
        <begin position="2877"/>
        <end position="2898"/>
    </location>
</feature>
<dbReference type="Proteomes" id="UP000838412">
    <property type="component" value="Chromosome 3"/>
</dbReference>
<dbReference type="Pfam" id="PF22633">
    <property type="entry name" value="F5_F8_type_C_2"/>
    <property type="match status" value="1"/>
</dbReference>
<feature type="domain" description="REJ" evidence="18">
    <location>
        <begin position="1125"/>
        <end position="1849"/>
    </location>
</feature>
<dbReference type="GO" id="GO:0016020">
    <property type="term" value="C:membrane"/>
    <property type="evidence" value="ECO:0007669"/>
    <property type="project" value="UniProtKB-SubCell"/>
</dbReference>
<keyword evidence="10" id="KW-1015">Disulfide bond</keyword>
<evidence type="ECO:0000256" key="2">
    <source>
        <dbReference type="ARBA" id="ARBA00004141"/>
    </source>
</evidence>
<evidence type="ECO:0000259" key="19">
    <source>
        <dbReference type="PROSITE" id="PS51828"/>
    </source>
</evidence>
<dbReference type="Gene3D" id="2.60.120.200">
    <property type="match status" value="2"/>
</dbReference>
<dbReference type="EMBL" id="OV696688">
    <property type="protein sequence ID" value="CAH1257145.1"/>
    <property type="molecule type" value="Genomic_DNA"/>
</dbReference>
<dbReference type="SUPFAM" id="SSF49785">
    <property type="entry name" value="Galactose-binding domain-like"/>
    <property type="match status" value="3"/>
</dbReference>
<feature type="transmembrane region" description="Helical" evidence="14">
    <location>
        <begin position="2826"/>
        <end position="2850"/>
    </location>
</feature>
<evidence type="ECO:0000256" key="9">
    <source>
        <dbReference type="ARBA" id="ARBA00023136"/>
    </source>
</evidence>
<dbReference type="PROSITE" id="PS51111">
    <property type="entry name" value="REJ"/>
    <property type="match status" value="1"/>
</dbReference>
<evidence type="ECO:0000256" key="11">
    <source>
        <dbReference type="ARBA" id="ARBA00023180"/>
    </source>
</evidence>
<reference evidence="20" key="1">
    <citation type="submission" date="2022-01" db="EMBL/GenBank/DDBJ databases">
        <authorList>
            <person name="Braso-Vives M."/>
        </authorList>
    </citation>
    <scope>NUCLEOTIDE SEQUENCE</scope>
</reference>
<feature type="domain" description="Laminin G" evidence="16">
    <location>
        <begin position="422"/>
        <end position="592"/>
    </location>
</feature>
<dbReference type="InterPro" id="IPR036392">
    <property type="entry name" value="PLAT/LH2_dom_sf"/>
</dbReference>
<dbReference type="SUPFAM" id="SSF49854">
    <property type="entry name" value="Spermadhesin, CUB domain"/>
    <property type="match status" value="1"/>
</dbReference>
<dbReference type="Pfam" id="PF08016">
    <property type="entry name" value="PKD_channel"/>
    <property type="match status" value="1"/>
</dbReference>
<evidence type="ECO:0000256" key="4">
    <source>
        <dbReference type="ARBA" id="ARBA00022692"/>
    </source>
</evidence>
<dbReference type="Pfam" id="PF00431">
    <property type="entry name" value="CUB"/>
    <property type="match status" value="1"/>
</dbReference>
<dbReference type="GO" id="GO:0050982">
    <property type="term" value="P:detection of mechanical stimulus"/>
    <property type="evidence" value="ECO:0007669"/>
    <property type="project" value="TreeGrafter"/>
</dbReference>
<feature type="transmembrane region" description="Helical" evidence="14">
    <location>
        <begin position="2786"/>
        <end position="2806"/>
    </location>
</feature>
<evidence type="ECO:0000256" key="7">
    <source>
        <dbReference type="ARBA" id="ARBA00022837"/>
    </source>
</evidence>
<dbReference type="InterPro" id="IPR013122">
    <property type="entry name" value="PKD1_2_channel"/>
</dbReference>
<dbReference type="PROSITE" id="PS01180">
    <property type="entry name" value="CUB"/>
    <property type="match status" value="1"/>
</dbReference>
<dbReference type="InterPro" id="IPR000859">
    <property type="entry name" value="CUB_dom"/>
</dbReference>
<dbReference type="InterPro" id="IPR006585">
    <property type="entry name" value="FTP1"/>
</dbReference>
<dbReference type="InterPro" id="IPR013783">
    <property type="entry name" value="Ig-like_fold"/>
</dbReference>
<evidence type="ECO:0000256" key="10">
    <source>
        <dbReference type="ARBA" id="ARBA00023157"/>
    </source>
</evidence>
<evidence type="ECO:0000256" key="14">
    <source>
        <dbReference type="SAM" id="Phobius"/>
    </source>
</evidence>
<dbReference type="GO" id="GO:0005262">
    <property type="term" value="F:calcium channel activity"/>
    <property type="evidence" value="ECO:0007669"/>
    <property type="project" value="TreeGrafter"/>
</dbReference>
<evidence type="ECO:0000256" key="5">
    <source>
        <dbReference type="ARBA" id="ARBA00022723"/>
    </source>
</evidence>
<dbReference type="SUPFAM" id="SSF49723">
    <property type="entry name" value="Lipase/lipooxygenase domain (PLAT/LH2 domain)"/>
    <property type="match status" value="1"/>
</dbReference>
<evidence type="ECO:0000256" key="1">
    <source>
        <dbReference type="ARBA" id="ARBA00002066"/>
    </source>
</evidence>
<evidence type="ECO:0000313" key="21">
    <source>
        <dbReference type="Proteomes" id="UP000838412"/>
    </source>
</evidence>
<dbReference type="InterPro" id="IPR049883">
    <property type="entry name" value="NOTCH1_EGF-like"/>
</dbReference>
<feature type="transmembrane region" description="Helical" evidence="14">
    <location>
        <begin position="2974"/>
        <end position="3000"/>
    </location>
</feature>
<comment type="similarity">
    <text evidence="3">Belongs to the polycystin family.</text>
</comment>
<dbReference type="InterPro" id="IPR046791">
    <property type="entry name" value="Polycystin_dom"/>
</dbReference>
<evidence type="ECO:0000256" key="8">
    <source>
        <dbReference type="ARBA" id="ARBA00022989"/>
    </source>
</evidence>
<dbReference type="Gene3D" id="2.60.40.10">
    <property type="entry name" value="Immunoglobulins"/>
    <property type="match status" value="1"/>
</dbReference>
<evidence type="ECO:0000313" key="20">
    <source>
        <dbReference type="EMBL" id="CAH1257145.1"/>
    </source>
</evidence>
<dbReference type="InterPro" id="IPR013320">
    <property type="entry name" value="ConA-like_dom_sf"/>
</dbReference>
<dbReference type="PROSITE" id="PS51828">
    <property type="entry name" value="PTX_2"/>
    <property type="match status" value="1"/>
</dbReference>
<keyword evidence="8 14" id="KW-1133">Transmembrane helix</keyword>
<dbReference type="Gene3D" id="2.10.25.10">
    <property type="entry name" value="Laminin"/>
    <property type="match status" value="1"/>
</dbReference>
<keyword evidence="4 14" id="KW-0812">Transmembrane</keyword>
<comment type="subcellular location">
    <subcellularLocation>
        <location evidence="2">Membrane</location>
        <topology evidence="2">Multi-pass membrane protein</topology>
    </subcellularLocation>
</comment>
<dbReference type="Gene3D" id="2.60.120.260">
    <property type="entry name" value="Galactose-binding domain-like"/>
    <property type="match status" value="3"/>
</dbReference>
<accession>A0A8K0EM87</accession>
<proteinExistence type="inferred from homology"/>
<dbReference type="InterPro" id="IPR051223">
    <property type="entry name" value="Polycystin"/>
</dbReference>
<dbReference type="SMART" id="SM00607">
    <property type="entry name" value="FTP"/>
    <property type="match status" value="1"/>
</dbReference>
<evidence type="ECO:0000259" key="16">
    <source>
        <dbReference type="PROSITE" id="PS50025"/>
    </source>
</evidence>
<dbReference type="SUPFAM" id="SSF49899">
    <property type="entry name" value="Concanavalin A-like lectins/glucanases"/>
    <property type="match status" value="2"/>
</dbReference>
<dbReference type="Pfam" id="PF07645">
    <property type="entry name" value="EGF_CA"/>
    <property type="match status" value="1"/>
</dbReference>
<dbReference type="InterPro" id="IPR000203">
    <property type="entry name" value="GPS"/>
</dbReference>
<feature type="domain" description="CUB" evidence="15">
    <location>
        <begin position="827"/>
        <end position="942"/>
    </location>
</feature>
<dbReference type="GO" id="GO:0005509">
    <property type="term" value="F:calcium ion binding"/>
    <property type="evidence" value="ECO:0007669"/>
    <property type="project" value="InterPro"/>
</dbReference>